<feature type="compositionally biased region" description="Basic residues" evidence="1">
    <location>
        <begin position="234"/>
        <end position="246"/>
    </location>
</feature>
<feature type="compositionally biased region" description="Basic residues" evidence="1">
    <location>
        <begin position="90"/>
        <end position="112"/>
    </location>
</feature>
<evidence type="ECO:0000313" key="2">
    <source>
        <dbReference type="EMBL" id="CAA9256792.1"/>
    </source>
</evidence>
<feature type="compositionally biased region" description="Basic and acidic residues" evidence="1">
    <location>
        <begin position="186"/>
        <end position="207"/>
    </location>
</feature>
<proteinExistence type="predicted"/>
<dbReference type="AlphaFoldDB" id="A0A6J4IM81"/>
<organism evidence="2">
    <name type="scientific">uncultured Acetobacteraceae bacterium</name>
    <dbReference type="NCBI Taxonomy" id="169975"/>
    <lineage>
        <taxon>Bacteria</taxon>
        <taxon>Pseudomonadati</taxon>
        <taxon>Pseudomonadota</taxon>
        <taxon>Alphaproteobacteria</taxon>
        <taxon>Acetobacterales</taxon>
        <taxon>Acetobacteraceae</taxon>
        <taxon>environmental samples</taxon>
    </lineage>
</organism>
<sequence length="309" mass="33678">AENSVNVGYHGGNNGGVRRPGGRACPPAPHLVGRSDRRRHRGGGRGAHAERARRRGRRERGRRHGRRHAVRHHLRHRRRHLAAGGELGRHGRRRIRRGPLLRHSRRHGRRSARPLGLGHRLPALGRAARQHHRWHHQHGGAGRLLHPGRRRAERGPSGFGGVRTGGAGGAGDQSAATHRTGSDGAPDGRRPGPHDERAAQRRDRHLGDPPGDGRQPAAAEPGTAQPVGGGRVQHLARRGAAPHRAGRAAGRQHLAGSRTARPRGGQRGGHGQRDRGLLRFRGDAARRHRGGARRPCRHAERPRGPAHRL</sequence>
<feature type="compositionally biased region" description="Basic residues" evidence="1">
    <location>
        <begin position="51"/>
        <end position="81"/>
    </location>
</feature>
<gene>
    <name evidence="2" type="ORF">AVDCRST_MAG08-2411</name>
</gene>
<feature type="compositionally biased region" description="Basic residues" evidence="1">
    <location>
        <begin position="286"/>
        <end position="296"/>
    </location>
</feature>
<protein>
    <submittedName>
        <fullName evidence="2">Uncharacterized protein</fullName>
    </submittedName>
</protein>
<feature type="compositionally biased region" description="Basic residues" evidence="1">
    <location>
        <begin position="128"/>
        <end position="138"/>
    </location>
</feature>
<name>A0A6J4IM81_9PROT</name>
<feature type="region of interest" description="Disordered" evidence="1">
    <location>
        <begin position="1"/>
        <end position="309"/>
    </location>
</feature>
<feature type="compositionally biased region" description="Basic and acidic residues" evidence="1">
    <location>
        <begin position="271"/>
        <end position="285"/>
    </location>
</feature>
<feature type="non-terminal residue" evidence="2">
    <location>
        <position position="1"/>
    </location>
</feature>
<dbReference type="EMBL" id="CADCTG010000183">
    <property type="protein sequence ID" value="CAA9256792.1"/>
    <property type="molecule type" value="Genomic_DNA"/>
</dbReference>
<feature type="compositionally biased region" description="Gly residues" evidence="1">
    <location>
        <begin position="157"/>
        <end position="171"/>
    </location>
</feature>
<evidence type="ECO:0000256" key="1">
    <source>
        <dbReference type="SAM" id="MobiDB-lite"/>
    </source>
</evidence>
<feature type="non-terminal residue" evidence="2">
    <location>
        <position position="309"/>
    </location>
</feature>
<accession>A0A6J4IM81</accession>
<feature type="compositionally biased region" description="Gly residues" evidence="1">
    <location>
        <begin position="9"/>
        <end position="19"/>
    </location>
</feature>
<reference evidence="2" key="1">
    <citation type="submission" date="2020-02" db="EMBL/GenBank/DDBJ databases">
        <authorList>
            <person name="Meier V. D."/>
        </authorList>
    </citation>
    <scope>NUCLEOTIDE SEQUENCE</scope>
    <source>
        <strain evidence="2">AVDCRST_MAG08</strain>
    </source>
</reference>
<feature type="compositionally biased region" description="Low complexity" evidence="1">
    <location>
        <begin position="247"/>
        <end position="256"/>
    </location>
</feature>